<feature type="transmembrane region" description="Helical" evidence="7">
    <location>
        <begin position="6"/>
        <end position="26"/>
    </location>
</feature>
<sequence length="221" mass="26001">MRQGESPAILFITTVLSHLTMLPTPYFFYKRNYLFELCCATFALLASFMYHTTESFNTQLVLTEMEWHRLDNIGAISMMGIWQVYICCFQNPLVDMSCKCFCIFFTLIVQQKHPWDMRFTISPILLFSLFPIVKHCFIEQRLPAICVRQLAWGSFFFSFALLFFVLGLDDRADRYRMFHGAWHFFGGLSFFFFWAMVKTPGCTGNYGRQRHDPLVRGDILL</sequence>
<gene>
    <name evidence="8" type="ORF">LSCM4_06853</name>
</gene>
<evidence type="ECO:0000256" key="4">
    <source>
        <dbReference type="ARBA" id="ARBA00022692"/>
    </source>
</evidence>
<dbReference type="PANTHER" id="PTHR36561">
    <property type="entry name" value="HAEMOLYSIN-III RELATED-RELATED"/>
    <property type="match status" value="1"/>
</dbReference>
<evidence type="ECO:0000256" key="3">
    <source>
        <dbReference type="ARBA" id="ARBA00022475"/>
    </source>
</evidence>
<feature type="transmembrane region" description="Helical" evidence="7">
    <location>
        <begin position="180"/>
        <end position="197"/>
    </location>
</feature>
<evidence type="ECO:0000256" key="2">
    <source>
        <dbReference type="ARBA" id="ARBA00005542"/>
    </source>
</evidence>
<dbReference type="Proteomes" id="UP000674143">
    <property type="component" value="Unassembled WGS sequence"/>
</dbReference>
<feature type="transmembrane region" description="Helical" evidence="7">
    <location>
        <begin position="33"/>
        <end position="52"/>
    </location>
</feature>
<protein>
    <recommendedName>
        <fullName evidence="10">Transmembrane protein</fullName>
    </recommendedName>
</protein>
<dbReference type="Pfam" id="PF12036">
    <property type="entry name" value="DUF3522"/>
    <property type="match status" value="1"/>
</dbReference>
<reference evidence="9" key="2">
    <citation type="journal article" date="2021" name="Sci. Data">
        <title>Chromosome-scale genome sequencing, assembly and annotation of six genomes from subfamily Leishmaniinae.</title>
        <authorList>
            <person name="Almutairi H."/>
            <person name="Urbaniak M.D."/>
            <person name="Bates M.D."/>
            <person name="Jariyapan N."/>
            <person name="Kwakye-Nuako G."/>
            <person name="Thomaz Soccol V."/>
            <person name="Al-Salem W.S."/>
            <person name="Dillon R.J."/>
            <person name="Bates P.A."/>
            <person name="Gatherer D."/>
        </authorList>
    </citation>
    <scope>NUCLEOTIDE SEQUENCE [LARGE SCALE GENOMIC DNA]</scope>
</reference>
<evidence type="ECO:0000256" key="6">
    <source>
        <dbReference type="ARBA" id="ARBA00023136"/>
    </source>
</evidence>
<evidence type="ECO:0008006" key="10">
    <source>
        <dbReference type="Google" id="ProtNLM"/>
    </source>
</evidence>
<feature type="transmembrane region" description="Helical" evidence="7">
    <location>
        <begin position="150"/>
        <end position="168"/>
    </location>
</feature>
<keyword evidence="3" id="KW-1003">Cell membrane</keyword>
<keyword evidence="4 7" id="KW-0812">Transmembrane</keyword>
<evidence type="ECO:0000313" key="9">
    <source>
        <dbReference type="Proteomes" id="UP000674143"/>
    </source>
</evidence>
<keyword evidence="6 7" id="KW-0472">Membrane</keyword>
<dbReference type="GO" id="GO:0005886">
    <property type="term" value="C:plasma membrane"/>
    <property type="evidence" value="ECO:0007669"/>
    <property type="project" value="UniProtKB-SubCell"/>
</dbReference>
<name>A0A836KXP3_9TRYP</name>
<comment type="similarity">
    <text evidence="2">Belongs to the TMEM8 family.</text>
</comment>
<feature type="transmembrane region" description="Helical" evidence="7">
    <location>
        <begin position="72"/>
        <end position="89"/>
    </location>
</feature>
<dbReference type="EMBL" id="JAFHLR010000017">
    <property type="protein sequence ID" value="KAG5481778.1"/>
    <property type="molecule type" value="Genomic_DNA"/>
</dbReference>
<evidence type="ECO:0000313" key="8">
    <source>
        <dbReference type="EMBL" id="KAG5481778.1"/>
    </source>
</evidence>
<dbReference type="RefSeq" id="XP_067064138.1">
    <property type="nucleotide sequence ID" value="XM_067208764.1"/>
</dbReference>
<reference evidence="9" key="1">
    <citation type="journal article" date="2021" name="Microbiol. Resour. Announc.">
        <title>LGAAP: Leishmaniinae Genome Assembly and Annotation Pipeline.</title>
        <authorList>
            <person name="Almutairi H."/>
            <person name="Urbaniak M.D."/>
            <person name="Bates M.D."/>
            <person name="Jariyapan N."/>
            <person name="Kwakye-Nuako G."/>
            <person name="Thomaz-Soccol V."/>
            <person name="Al-Salem W.S."/>
            <person name="Dillon R.J."/>
            <person name="Bates P.A."/>
            <person name="Gatherer D."/>
        </authorList>
    </citation>
    <scope>NUCLEOTIDE SEQUENCE [LARGE SCALE GENOMIC DNA]</scope>
</reference>
<keyword evidence="9" id="KW-1185">Reference proteome</keyword>
<dbReference type="GeneID" id="92362698"/>
<dbReference type="PANTHER" id="PTHR36561:SF2">
    <property type="entry name" value="HAEMOLYSIN-III RELATED"/>
    <property type="match status" value="1"/>
</dbReference>
<dbReference type="AlphaFoldDB" id="A0A836KXP3"/>
<feature type="transmembrane region" description="Helical" evidence="7">
    <location>
        <begin position="119"/>
        <end position="138"/>
    </location>
</feature>
<dbReference type="SMR" id="A0A836KXP3"/>
<comment type="subcellular location">
    <subcellularLocation>
        <location evidence="1">Cell membrane</location>
        <topology evidence="1">Multi-pass membrane protein</topology>
    </subcellularLocation>
</comment>
<evidence type="ECO:0000256" key="5">
    <source>
        <dbReference type="ARBA" id="ARBA00022989"/>
    </source>
</evidence>
<proteinExistence type="inferred from homology"/>
<dbReference type="InterPro" id="IPR021910">
    <property type="entry name" value="NGX6/PGAP6/MYMK"/>
</dbReference>
<dbReference type="KEGG" id="loi:92362698"/>
<organism evidence="8 9">
    <name type="scientific">Leishmania orientalis</name>
    <dbReference type="NCBI Taxonomy" id="2249476"/>
    <lineage>
        <taxon>Eukaryota</taxon>
        <taxon>Discoba</taxon>
        <taxon>Euglenozoa</taxon>
        <taxon>Kinetoplastea</taxon>
        <taxon>Metakinetoplastina</taxon>
        <taxon>Trypanosomatida</taxon>
        <taxon>Trypanosomatidae</taxon>
        <taxon>Leishmaniinae</taxon>
        <taxon>Leishmania</taxon>
    </lineage>
</organism>
<keyword evidence="5 7" id="KW-1133">Transmembrane helix</keyword>
<evidence type="ECO:0000256" key="1">
    <source>
        <dbReference type="ARBA" id="ARBA00004651"/>
    </source>
</evidence>
<evidence type="ECO:0000256" key="7">
    <source>
        <dbReference type="SAM" id="Phobius"/>
    </source>
</evidence>
<comment type="caution">
    <text evidence="8">The sequence shown here is derived from an EMBL/GenBank/DDBJ whole genome shotgun (WGS) entry which is preliminary data.</text>
</comment>
<accession>A0A836KXP3</accession>